<evidence type="ECO:0000313" key="17">
    <source>
        <dbReference type="EMBL" id="KAH9592020.1"/>
    </source>
</evidence>
<keyword evidence="10" id="KW-0325">Glycoprotein</keyword>
<dbReference type="PRINTS" id="PR00252">
    <property type="entry name" value="NRIONCHANNEL"/>
</dbReference>
<keyword evidence="12 14" id="KW-0407">Ion channel</keyword>
<reference evidence="17" key="1">
    <citation type="journal article" date="2012" name="Nat. Genet.">
        <title>Whole-genome sequence of Schistosoma haematobium.</title>
        <authorList>
            <person name="Young N.D."/>
            <person name="Jex A.R."/>
            <person name="Li B."/>
            <person name="Liu S."/>
            <person name="Yang L."/>
            <person name="Xiong Z."/>
            <person name="Li Y."/>
            <person name="Cantacessi C."/>
            <person name="Hall R.S."/>
            <person name="Xu X."/>
            <person name="Chen F."/>
            <person name="Wu X."/>
            <person name="Zerlotini A."/>
            <person name="Oliveira G."/>
            <person name="Hofmann A."/>
            <person name="Zhang G."/>
            <person name="Fang X."/>
            <person name="Kang Y."/>
            <person name="Campbell B.E."/>
            <person name="Loukas A."/>
            <person name="Ranganathan S."/>
            <person name="Rollinson D."/>
            <person name="Rinaldi G."/>
            <person name="Brindley P.J."/>
            <person name="Yang H."/>
            <person name="Wang J."/>
            <person name="Wang J."/>
            <person name="Gasser R.B."/>
        </authorList>
    </citation>
    <scope>NUCLEOTIDE SEQUENCE</scope>
</reference>
<dbReference type="SUPFAM" id="SSF90112">
    <property type="entry name" value="Neurotransmitter-gated ion-channel transmembrane pore"/>
    <property type="match status" value="1"/>
</dbReference>
<dbReference type="Proteomes" id="UP000471633">
    <property type="component" value="Unassembled WGS sequence"/>
</dbReference>
<keyword evidence="9 17" id="KW-0675">Receptor</keyword>
<evidence type="ECO:0000259" key="16">
    <source>
        <dbReference type="Pfam" id="PF02932"/>
    </source>
</evidence>
<dbReference type="InterPro" id="IPR018000">
    <property type="entry name" value="Neurotransmitter_ion_chnl_CS"/>
</dbReference>
<name>A0A922LRP3_SCHHA</name>
<dbReference type="RefSeq" id="XP_051072110.1">
    <property type="nucleotide sequence ID" value="XM_051218814.1"/>
</dbReference>
<evidence type="ECO:0000256" key="12">
    <source>
        <dbReference type="ARBA" id="ARBA00023303"/>
    </source>
</evidence>
<dbReference type="CDD" id="cd19051">
    <property type="entry name" value="LGIC_TM_cation"/>
    <property type="match status" value="1"/>
</dbReference>
<reference evidence="17" key="4">
    <citation type="journal article" date="2022" name="PLoS Pathog.">
        <title>Chromosome-level genome of Schistosoma haematobium underpins genome-wide explorations of molecular variation.</title>
        <authorList>
            <person name="Stroehlein A.J."/>
            <person name="Korhonen P.K."/>
            <person name="Lee V.V."/>
            <person name="Ralph S.A."/>
            <person name="Mentink-Kane M."/>
            <person name="You H."/>
            <person name="McManus D.P."/>
            <person name="Tchuente L.T."/>
            <person name="Stothard J.R."/>
            <person name="Kaur P."/>
            <person name="Dudchenko O."/>
            <person name="Aiden E.L."/>
            <person name="Yang B."/>
            <person name="Yang H."/>
            <person name="Emery A.M."/>
            <person name="Webster B.L."/>
            <person name="Brindley P.J."/>
            <person name="Rollinson D."/>
            <person name="Chang B.C.H."/>
            <person name="Gasser R.B."/>
            <person name="Young N.D."/>
        </authorList>
    </citation>
    <scope>NUCLEOTIDE SEQUENCE</scope>
</reference>
<proteinExistence type="inferred from homology"/>
<feature type="transmembrane region" description="Helical" evidence="14">
    <location>
        <begin position="314"/>
        <end position="332"/>
    </location>
</feature>
<dbReference type="InterPro" id="IPR006201">
    <property type="entry name" value="Neur_channel"/>
</dbReference>
<evidence type="ECO:0000256" key="4">
    <source>
        <dbReference type="ARBA" id="ARBA00022989"/>
    </source>
</evidence>
<protein>
    <submittedName>
        <fullName evidence="17">Neuronal acetylcholine receptor subunit alpha-4</fullName>
    </submittedName>
</protein>
<keyword evidence="18" id="KW-1185">Reference proteome</keyword>
<evidence type="ECO:0000259" key="15">
    <source>
        <dbReference type="Pfam" id="PF02931"/>
    </source>
</evidence>
<dbReference type="Gene3D" id="2.70.170.10">
    <property type="entry name" value="Neurotransmitter-gated ion-channel ligand-binding domain"/>
    <property type="match status" value="1"/>
</dbReference>
<evidence type="ECO:0000256" key="11">
    <source>
        <dbReference type="ARBA" id="ARBA00023286"/>
    </source>
</evidence>
<keyword evidence="3 14" id="KW-0812">Transmembrane</keyword>
<feature type="domain" description="Neurotransmitter-gated ion-channel ligand-binding" evidence="15">
    <location>
        <begin position="45"/>
        <end position="238"/>
    </location>
</feature>
<keyword evidence="4 14" id="KW-1133">Transmembrane helix</keyword>
<dbReference type="CTD" id="1137"/>
<gene>
    <name evidence="17" type="primary">CHRNA4</name>
    <name evidence="17" type="ORF">MS3_00010449</name>
</gene>
<evidence type="ECO:0000256" key="5">
    <source>
        <dbReference type="ARBA" id="ARBA00023018"/>
    </source>
</evidence>
<dbReference type="PANTHER" id="PTHR18945">
    <property type="entry name" value="NEUROTRANSMITTER GATED ION CHANNEL"/>
    <property type="match status" value="1"/>
</dbReference>
<dbReference type="CDD" id="cd19033">
    <property type="entry name" value="LGIC_ECD_nAChR_proto-like"/>
    <property type="match status" value="1"/>
</dbReference>
<dbReference type="InterPro" id="IPR006202">
    <property type="entry name" value="Neur_chan_lig-bd"/>
</dbReference>
<keyword evidence="6 14" id="KW-0406">Ion transport</keyword>
<dbReference type="InterPro" id="IPR036719">
    <property type="entry name" value="Neuro-gated_channel_TM_sf"/>
</dbReference>
<evidence type="ECO:0000256" key="13">
    <source>
        <dbReference type="ARBA" id="ARBA00034099"/>
    </source>
</evidence>
<dbReference type="InterPro" id="IPR002394">
    <property type="entry name" value="Nicotinic_acetylcholine_rcpt"/>
</dbReference>
<dbReference type="KEGG" id="shx:MS3_00010449"/>
<dbReference type="Pfam" id="PF02932">
    <property type="entry name" value="Neur_chan_memb"/>
    <property type="match status" value="1"/>
</dbReference>
<evidence type="ECO:0000256" key="6">
    <source>
        <dbReference type="ARBA" id="ARBA00023065"/>
    </source>
</evidence>
<dbReference type="GeneID" id="75578147"/>
<evidence type="ECO:0000256" key="7">
    <source>
        <dbReference type="ARBA" id="ARBA00023136"/>
    </source>
</evidence>
<evidence type="ECO:0000313" key="18">
    <source>
        <dbReference type="Proteomes" id="UP000471633"/>
    </source>
</evidence>
<dbReference type="InterPro" id="IPR038050">
    <property type="entry name" value="Neuro_actylchol_rec"/>
</dbReference>
<dbReference type="PRINTS" id="PR00254">
    <property type="entry name" value="NICOTINICR"/>
</dbReference>
<comment type="subcellular location">
    <subcellularLocation>
        <location evidence="13">Synaptic cell membrane</location>
        <topology evidence="13">Multi-pass membrane protein</topology>
    </subcellularLocation>
</comment>
<accession>A0A922LRP3</accession>
<evidence type="ECO:0000256" key="8">
    <source>
        <dbReference type="ARBA" id="ARBA00023157"/>
    </source>
</evidence>
<evidence type="ECO:0000256" key="10">
    <source>
        <dbReference type="ARBA" id="ARBA00023180"/>
    </source>
</evidence>
<dbReference type="InterPro" id="IPR006029">
    <property type="entry name" value="Neurotrans-gated_channel_TM"/>
</dbReference>
<feature type="transmembrane region" description="Helical" evidence="14">
    <location>
        <begin position="584"/>
        <end position="605"/>
    </location>
</feature>
<dbReference type="AlphaFoldDB" id="A0A922LRP3"/>
<feature type="transmembrane region" description="Helical" evidence="14">
    <location>
        <begin position="7"/>
        <end position="30"/>
    </location>
</feature>
<dbReference type="EMBL" id="AMPZ03000002">
    <property type="protein sequence ID" value="KAH9592020.1"/>
    <property type="molecule type" value="Genomic_DNA"/>
</dbReference>
<comment type="caution">
    <text evidence="17">The sequence shown here is derived from an EMBL/GenBank/DDBJ whole genome shotgun (WGS) entry which is preliminary data.</text>
</comment>
<evidence type="ECO:0000256" key="9">
    <source>
        <dbReference type="ARBA" id="ARBA00023170"/>
    </source>
</evidence>
<evidence type="ECO:0000256" key="2">
    <source>
        <dbReference type="ARBA" id="ARBA00022475"/>
    </source>
</evidence>
<sequence length="622" mass="73078">MNQNLCFTLSILFIIIIIVYYGLLQVVAVAPKGHPKVLKTKSVEKDLIRMLLNRYEQFGIIGRPVNDSKIKVDVRYGLQLFQILDLDENKQILRTNCWCMHKWTDSLLRWNESEYGNIKTVRIFPSQIWTPDIKLYNFADERLREYRDARVVVSSNGETLWLPQALFKSTCEVEITYFPFDTQICMLEFGSLTYDRTQMDILWWIPDSPPIEEMPYLDFSDYVPSNEWRTDGEKEREVHHVNRTIQIRSVKKHRRRSQTVGNEVITREYPVLRYLIRLRRNPSFYVFMLVIPCVLLSSLTLVVFWLPPESPAKMMLGMNIFVAFFVLLLLLAESTPSAVKNFPLIGVFFCLNMIMITLSTFLATMVIHLYFRGDRKGAVPYFLRRIIIEGIGRLTLVRQRIPLPDVKNSKRNVFAKYHRKTLISQTSPAKTKQAYQNRCKNEQNRYFGGGFFPQCSESVNQPACGDQYFENVTTNWSGSNEFQTLKEYSGKSCPHMMKTSIKLNHRIPEILQQIMHNDNNMNNYPFRMINYDESESFNSTTTLERDVRELKKYVKIVVNRQKETTHKSLIAMEWRTLAIVLDRLFFFIYITTILIAVVVSVPYNIELEIPEEFQDSEERVKN</sequence>
<feature type="domain" description="Neurotransmitter-gated ion-channel transmembrane" evidence="16">
    <location>
        <begin position="289"/>
        <end position="596"/>
    </location>
</feature>
<evidence type="ECO:0000256" key="3">
    <source>
        <dbReference type="ARBA" id="ARBA00022692"/>
    </source>
</evidence>
<comment type="similarity">
    <text evidence="14">Belongs to the ligand-gated ion channel (TC 1.A.9) family.</text>
</comment>
<feature type="transmembrane region" description="Helical" evidence="14">
    <location>
        <begin position="344"/>
        <end position="371"/>
    </location>
</feature>
<keyword evidence="8" id="KW-1015">Disulfide bond</keyword>
<dbReference type="GO" id="GO:0045211">
    <property type="term" value="C:postsynaptic membrane"/>
    <property type="evidence" value="ECO:0007669"/>
    <property type="project" value="InterPro"/>
</dbReference>
<dbReference type="Gene3D" id="1.20.58.390">
    <property type="entry name" value="Neurotransmitter-gated ion-channel transmembrane domain"/>
    <property type="match status" value="1"/>
</dbReference>
<dbReference type="GO" id="GO:0022848">
    <property type="term" value="F:acetylcholine-gated monoatomic cation-selective channel activity"/>
    <property type="evidence" value="ECO:0007669"/>
    <property type="project" value="InterPro"/>
</dbReference>
<dbReference type="SUPFAM" id="SSF63712">
    <property type="entry name" value="Nicotinic receptor ligand binding domain-like"/>
    <property type="match status" value="1"/>
</dbReference>
<organism evidence="17 18">
    <name type="scientific">Schistosoma haematobium</name>
    <name type="common">Blood fluke</name>
    <dbReference type="NCBI Taxonomy" id="6185"/>
    <lineage>
        <taxon>Eukaryota</taxon>
        <taxon>Metazoa</taxon>
        <taxon>Spiralia</taxon>
        <taxon>Lophotrochozoa</taxon>
        <taxon>Platyhelminthes</taxon>
        <taxon>Trematoda</taxon>
        <taxon>Digenea</taxon>
        <taxon>Strigeidida</taxon>
        <taxon>Schistosomatoidea</taxon>
        <taxon>Schistosomatidae</taxon>
        <taxon>Schistosoma</taxon>
    </lineage>
</organism>
<keyword evidence="11" id="KW-1071">Ligand-gated ion channel</keyword>
<dbReference type="PROSITE" id="PS00236">
    <property type="entry name" value="NEUROTR_ION_CHANNEL"/>
    <property type="match status" value="1"/>
</dbReference>
<dbReference type="InterPro" id="IPR036734">
    <property type="entry name" value="Neur_chan_lig-bd_sf"/>
</dbReference>
<reference evidence="17" key="2">
    <citation type="journal article" date="2019" name="Gigascience">
        <title>High-quality Schistosoma haematobium genome achieved by single-molecule and long-range sequencing.</title>
        <authorList>
            <person name="Stroehlein A.J."/>
            <person name="Korhonen P.K."/>
            <person name="Chong T.M."/>
            <person name="Lim Y.L."/>
            <person name="Chan K.G."/>
            <person name="Webster B."/>
            <person name="Rollinson D."/>
            <person name="Brindley P.J."/>
            <person name="Gasser R.B."/>
            <person name="Young N.D."/>
        </authorList>
    </citation>
    <scope>NUCLEOTIDE SEQUENCE</scope>
</reference>
<reference evidence="17" key="3">
    <citation type="submission" date="2021-06" db="EMBL/GenBank/DDBJ databases">
        <title>Chromosome-level genome assembly for S. haematobium.</title>
        <authorList>
            <person name="Stroehlein A.J."/>
        </authorList>
    </citation>
    <scope>NUCLEOTIDE SEQUENCE</scope>
</reference>
<dbReference type="Pfam" id="PF02931">
    <property type="entry name" value="Neur_chan_LBD"/>
    <property type="match status" value="1"/>
</dbReference>
<dbReference type="FunFam" id="2.70.170.10:FF:000028">
    <property type="entry name" value="AcetylCholine Receptor"/>
    <property type="match status" value="1"/>
</dbReference>
<evidence type="ECO:0000256" key="14">
    <source>
        <dbReference type="RuleBase" id="RU000687"/>
    </source>
</evidence>
<keyword evidence="1 14" id="KW-0813">Transport</keyword>
<evidence type="ECO:0000256" key="1">
    <source>
        <dbReference type="ARBA" id="ARBA00022448"/>
    </source>
</evidence>
<keyword evidence="5" id="KW-0770">Synapse</keyword>
<keyword evidence="7 14" id="KW-0472">Membrane</keyword>
<dbReference type="GO" id="GO:0004888">
    <property type="term" value="F:transmembrane signaling receptor activity"/>
    <property type="evidence" value="ECO:0007669"/>
    <property type="project" value="InterPro"/>
</dbReference>
<keyword evidence="2" id="KW-1003">Cell membrane</keyword>
<feature type="transmembrane region" description="Helical" evidence="14">
    <location>
        <begin position="284"/>
        <end position="307"/>
    </location>
</feature>